<name>A0A8S5N078_9CAUD</name>
<reference evidence="1" key="1">
    <citation type="journal article" date="2021" name="Proc. Natl. Acad. Sci. U.S.A.">
        <title>A Catalog of Tens of Thousands of Viruses from Human Metagenomes Reveals Hidden Associations with Chronic Diseases.</title>
        <authorList>
            <person name="Tisza M.J."/>
            <person name="Buck C.B."/>
        </authorList>
    </citation>
    <scope>NUCLEOTIDE SEQUENCE</scope>
    <source>
        <strain evidence="1">Ct43U4</strain>
    </source>
</reference>
<protein>
    <submittedName>
        <fullName evidence="1">Uncharacterized protein</fullName>
    </submittedName>
</protein>
<dbReference type="EMBL" id="BK015029">
    <property type="protein sequence ID" value="DAD87852.1"/>
    <property type="molecule type" value="Genomic_DNA"/>
</dbReference>
<proteinExistence type="predicted"/>
<accession>A0A8S5N078</accession>
<evidence type="ECO:0000313" key="1">
    <source>
        <dbReference type="EMBL" id="DAD87852.1"/>
    </source>
</evidence>
<sequence>MRIYYFSNELDSEKEKCLLVNNIGEIINKAFPILGYSESKKSRIESIVFRENVVNTEYALITFRREKQ</sequence>
<organism evidence="1">
    <name type="scientific">Siphoviridae sp. ct43U4</name>
    <dbReference type="NCBI Taxonomy" id="2826285"/>
    <lineage>
        <taxon>Viruses</taxon>
        <taxon>Duplodnaviria</taxon>
        <taxon>Heunggongvirae</taxon>
        <taxon>Uroviricota</taxon>
        <taxon>Caudoviricetes</taxon>
    </lineage>
</organism>